<evidence type="ECO:0000259" key="1">
    <source>
        <dbReference type="Pfam" id="PF04296"/>
    </source>
</evidence>
<dbReference type="KEGG" id="theu:HPC62_21275"/>
<evidence type="ECO:0000313" key="3">
    <source>
        <dbReference type="Proteomes" id="UP000505210"/>
    </source>
</evidence>
<dbReference type="InterPro" id="IPR035931">
    <property type="entry name" value="YlxR-like_sf"/>
</dbReference>
<accession>A0A6M8BL17</accession>
<dbReference type="AlphaFoldDB" id="A0A6M8BL17"/>
<feature type="domain" description="YlxR" evidence="1">
    <location>
        <begin position="7"/>
        <end position="79"/>
    </location>
</feature>
<dbReference type="EMBL" id="CP053661">
    <property type="protein sequence ID" value="QKD84371.1"/>
    <property type="molecule type" value="Genomic_DNA"/>
</dbReference>
<organism evidence="2 3">
    <name type="scientific">Thermoleptolyngbya sichuanensis A183</name>
    <dbReference type="NCBI Taxonomy" id="2737172"/>
    <lineage>
        <taxon>Bacteria</taxon>
        <taxon>Bacillati</taxon>
        <taxon>Cyanobacteriota</taxon>
        <taxon>Cyanophyceae</taxon>
        <taxon>Oculatellales</taxon>
        <taxon>Oculatellaceae</taxon>
        <taxon>Thermoleptolyngbya</taxon>
        <taxon>Thermoleptolyngbya sichuanensis</taxon>
    </lineage>
</organism>
<reference evidence="2 3" key="1">
    <citation type="submission" date="2020-05" db="EMBL/GenBank/DDBJ databases">
        <title>Complete genome sequence of of a novel Thermoleptolyngbya strain isolated from hot springs of Ganzi, Sichuan China.</title>
        <authorList>
            <person name="Tang J."/>
            <person name="Daroch M."/>
            <person name="Li L."/>
            <person name="Waleron K."/>
            <person name="Waleron M."/>
            <person name="Waleron M."/>
        </authorList>
    </citation>
    <scope>NUCLEOTIDE SEQUENCE [LARGE SCALE GENOMIC DNA]</scope>
    <source>
        <strain evidence="2 3">PKUAC-SCTA183</strain>
    </source>
</reference>
<dbReference type="InterPro" id="IPR037465">
    <property type="entry name" value="YlxR"/>
</dbReference>
<dbReference type="PANTHER" id="PTHR34215">
    <property type="entry name" value="BLL0784 PROTEIN"/>
    <property type="match status" value="1"/>
</dbReference>
<protein>
    <submittedName>
        <fullName evidence="2">YlxR family protein</fullName>
    </submittedName>
</protein>
<proteinExistence type="predicted"/>
<keyword evidence="3" id="KW-1185">Reference proteome</keyword>
<dbReference type="SUPFAM" id="SSF64376">
    <property type="entry name" value="YlxR-like"/>
    <property type="match status" value="1"/>
</dbReference>
<evidence type="ECO:0000313" key="2">
    <source>
        <dbReference type="EMBL" id="QKD84371.1"/>
    </source>
</evidence>
<dbReference type="InterPro" id="IPR007393">
    <property type="entry name" value="YlxR_dom"/>
</dbReference>
<dbReference type="PANTHER" id="PTHR34215:SF1">
    <property type="entry name" value="YLXR DOMAIN-CONTAINING PROTEIN"/>
    <property type="match status" value="1"/>
</dbReference>
<name>A0A6M8BL17_9CYAN</name>
<dbReference type="Gene3D" id="3.30.1230.10">
    <property type="entry name" value="YlxR-like"/>
    <property type="match status" value="1"/>
</dbReference>
<gene>
    <name evidence="2" type="ORF">HPC62_21275</name>
</gene>
<dbReference type="Pfam" id="PF04296">
    <property type="entry name" value="YlxR"/>
    <property type="match status" value="1"/>
</dbReference>
<dbReference type="RefSeq" id="WP_172358412.1">
    <property type="nucleotide sequence ID" value="NZ_CP053661.1"/>
</dbReference>
<dbReference type="Proteomes" id="UP000505210">
    <property type="component" value="Chromosome"/>
</dbReference>
<sequence>MSPPNYRRCLSCRRLAPKTEFWRIVRVYPSQTIQLDYGMGRSAYLCPTASCLQAAQRKDRLGKSLKVSVPEAVYQTLRQRIAVDSTQELDSLGQTQ</sequence>